<gene>
    <name evidence="3" type="ORF">SAMN04488563_4331</name>
</gene>
<dbReference type="Pfam" id="PF08327">
    <property type="entry name" value="AHSA1"/>
    <property type="match status" value="1"/>
</dbReference>
<evidence type="ECO:0000256" key="1">
    <source>
        <dbReference type="ARBA" id="ARBA00006817"/>
    </source>
</evidence>
<evidence type="ECO:0000259" key="2">
    <source>
        <dbReference type="Pfam" id="PF08327"/>
    </source>
</evidence>
<dbReference type="Proteomes" id="UP000182977">
    <property type="component" value="Chromosome I"/>
</dbReference>
<feature type="domain" description="Activator of Hsp90 ATPase homologue 1/2-like C-terminal" evidence="2">
    <location>
        <begin position="22"/>
        <end position="132"/>
    </location>
</feature>
<evidence type="ECO:0000313" key="3">
    <source>
        <dbReference type="EMBL" id="SDU72349.1"/>
    </source>
</evidence>
<keyword evidence="4" id="KW-1185">Reference proteome</keyword>
<dbReference type="STRING" id="419479.SAMN04488563_4331"/>
<organism evidence="3 4">
    <name type="scientific">Jiangella alkaliphila</name>
    <dbReference type="NCBI Taxonomy" id="419479"/>
    <lineage>
        <taxon>Bacteria</taxon>
        <taxon>Bacillati</taxon>
        <taxon>Actinomycetota</taxon>
        <taxon>Actinomycetes</taxon>
        <taxon>Jiangellales</taxon>
        <taxon>Jiangellaceae</taxon>
        <taxon>Jiangella</taxon>
    </lineage>
</organism>
<dbReference type="OrthoDB" id="9803476at2"/>
<dbReference type="AlphaFoldDB" id="A0A1H2KUN1"/>
<sequence length="266" mass="28880">MTESLHTDGDRTVLRMERRFRHPRAQVWQALTEPDRLVQWFPARAEFEPVAGADVTFDWGEGDGPVVDGRVVDAEPGRVLAFTWSGEVLRFVLHDDGDGCRLEFTHEFDDRYGAASFASGWVQCFAGLDQLLSGVPIYAGSPSAAQHDAFVARFGLDAGTVTTGPDGWRVRFERQLTAPAEVAWPVIERLAAAPADDVLERAEAKALEYSAPGGGRVRWELGQGTGHGARLVVTESAPAPGGDLDADAVAAGWRERVDALARELRG</sequence>
<proteinExistence type="inferred from homology"/>
<dbReference type="InterPro" id="IPR023393">
    <property type="entry name" value="START-like_dom_sf"/>
</dbReference>
<name>A0A1H2KUN1_9ACTN</name>
<dbReference type="InterPro" id="IPR013538">
    <property type="entry name" value="ASHA1/2-like_C"/>
</dbReference>
<dbReference type="SUPFAM" id="SSF55961">
    <property type="entry name" value="Bet v1-like"/>
    <property type="match status" value="2"/>
</dbReference>
<evidence type="ECO:0000313" key="4">
    <source>
        <dbReference type="Proteomes" id="UP000182977"/>
    </source>
</evidence>
<protein>
    <submittedName>
        <fullName evidence="3">Uncharacterized conserved protein YndB, AHSA1/START domain</fullName>
    </submittedName>
</protein>
<dbReference type="RefSeq" id="WP_046772286.1">
    <property type="nucleotide sequence ID" value="NZ_LBMC01000059.1"/>
</dbReference>
<dbReference type="CDD" id="cd08899">
    <property type="entry name" value="SRPBCC_CalC_Aha1-like_6"/>
    <property type="match status" value="1"/>
</dbReference>
<dbReference type="Gene3D" id="3.30.530.20">
    <property type="match status" value="1"/>
</dbReference>
<dbReference type="EMBL" id="LT629791">
    <property type="protein sequence ID" value="SDU72349.1"/>
    <property type="molecule type" value="Genomic_DNA"/>
</dbReference>
<accession>A0A1H2KUN1</accession>
<reference evidence="4" key="1">
    <citation type="submission" date="2016-10" db="EMBL/GenBank/DDBJ databases">
        <authorList>
            <person name="Varghese N."/>
            <person name="Submissions S."/>
        </authorList>
    </citation>
    <scope>NUCLEOTIDE SEQUENCE [LARGE SCALE GENOMIC DNA]</scope>
    <source>
        <strain evidence="4">DSM 45079</strain>
    </source>
</reference>
<comment type="similarity">
    <text evidence="1">Belongs to the AHA1 family.</text>
</comment>